<organism evidence="1">
    <name type="scientific">Sylvanvirus sp</name>
    <dbReference type="NCBI Taxonomy" id="2487774"/>
    <lineage>
        <taxon>Viruses</taxon>
    </lineage>
</organism>
<gene>
    <name evidence="1" type="ORF">Sylvanvirus10_30</name>
</gene>
<accession>A0A3G5AKK3</accession>
<evidence type="ECO:0000313" key="1">
    <source>
        <dbReference type="EMBL" id="AYV86833.1"/>
    </source>
</evidence>
<reference evidence="1" key="1">
    <citation type="submission" date="2018-10" db="EMBL/GenBank/DDBJ databases">
        <title>Hidden diversity of soil giant viruses.</title>
        <authorList>
            <person name="Schulz F."/>
            <person name="Alteio L."/>
            <person name="Goudeau D."/>
            <person name="Ryan E.M."/>
            <person name="Malmstrom R.R."/>
            <person name="Blanchard J."/>
            <person name="Woyke T."/>
        </authorList>
    </citation>
    <scope>NUCLEOTIDE SEQUENCE</scope>
    <source>
        <strain evidence="1">SYV1</strain>
    </source>
</reference>
<proteinExistence type="predicted"/>
<name>A0A3G5AKK3_9VIRU</name>
<dbReference type="EMBL" id="MK072516">
    <property type="protein sequence ID" value="AYV86833.1"/>
    <property type="molecule type" value="Genomic_DNA"/>
</dbReference>
<protein>
    <submittedName>
        <fullName evidence="1">Uncharacterized protein</fullName>
    </submittedName>
</protein>
<sequence>MSELTTSSSVVYIGSFTDVCYPFKILPNLRNLVCIDCEPGTQHYSEEFDPDQRAFKWLEEMNRNIGSSNELPNMKLITEKPLKRLLYNQPAVLQWQSRTHSLTYFCNQFFPQCVENNEGTTSSMSCMIRSKLSSCDGIVVKGFYPHASILNMVMPNATVYLDGDDTYLPHNEDELKREDERLRVSKTEKQKTSENIMYEILKNPKKTRAVVVKLQFQFCSFEIKETHI</sequence>